<protein>
    <recommendedName>
        <fullName evidence="9">Glycerol-3-phosphate dehydrogenase [NAD(+)]</fullName>
        <ecNumber evidence="9">1.1.1.8</ecNumber>
    </recommendedName>
</protein>
<comment type="caution">
    <text evidence="12">The sequence shown here is derived from an EMBL/GenBank/DDBJ whole genome shotgun (WGS) entry which is preliminary data.</text>
</comment>
<dbReference type="GO" id="GO:0046168">
    <property type="term" value="P:glycerol-3-phosphate catabolic process"/>
    <property type="evidence" value="ECO:0007669"/>
    <property type="project" value="UniProtKB-UniRule"/>
</dbReference>
<dbReference type="InterPro" id="IPR006168">
    <property type="entry name" value="G3P_DH_NAD-dep"/>
</dbReference>
<feature type="active site" description="Proton acceptor" evidence="5">
    <location>
        <position position="207"/>
    </location>
</feature>
<dbReference type="PIRSF" id="PIRSF000114">
    <property type="entry name" value="Glycerol-3-P_dh"/>
    <property type="match status" value="1"/>
</dbReference>
<evidence type="ECO:0000259" key="10">
    <source>
        <dbReference type="Pfam" id="PF01210"/>
    </source>
</evidence>
<dbReference type="EMBL" id="JBJKFK010000251">
    <property type="protein sequence ID" value="KAL3318379.1"/>
    <property type="molecule type" value="Genomic_DNA"/>
</dbReference>
<feature type="binding site" evidence="7">
    <location>
        <position position="273"/>
    </location>
    <ligand>
        <name>NAD(+)</name>
        <dbReference type="ChEBI" id="CHEBI:57540"/>
    </ligand>
</feature>
<feature type="domain" description="Glycerol-3-phosphate dehydrogenase NAD-dependent C-terminal" evidence="11">
    <location>
        <begin position="196"/>
        <end position="343"/>
    </location>
</feature>
<evidence type="ECO:0000256" key="4">
    <source>
        <dbReference type="ARBA" id="ARBA00048683"/>
    </source>
</evidence>
<reference evidence="12 13" key="1">
    <citation type="submission" date="2024-11" db="EMBL/GenBank/DDBJ databases">
        <title>Adaptive evolution of stress response genes in parasites aligns with host niche diversity.</title>
        <authorList>
            <person name="Hahn C."/>
            <person name="Resl P."/>
        </authorList>
    </citation>
    <scope>NUCLEOTIDE SEQUENCE [LARGE SCALE GENOMIC DNA]</scope>
    <source>
        <strain evidence="12">EGGRZ-B1_66</strain>
        <tissue evidence="12">Body</tissue>
    </source>
</reference>
<evidence type="ECO:0000256" key="5">
    <source>
        <dbReference type="PIRSR" id="PIRSR000114-1"/>
    </source>
</evidence>
<dbReference type="Gene3D" id="1.10.1040.10">
    <property type="entry name" value="N-(1-d-carboxylethyl)-l-norvaline Dehydrogenase, domain 2"/>
    <property type="match status" value="1"/>
</dbReference>
<sequence length="353" mass="39174">MKNTQTKKVGIIGSGNWGSTIGKIVGLNVQKLEDFETTVRMWVLEENIGEEKLSEIINSRHENVKYLPGIPLPDNLVAETEITKCADADYLIFVLPHQFLQSVLQKMKPTVKSTAIGISLIKGIDFADDSGIKLLTDTVEQNLGIPCGVLMGANLADEVSKEMFCEATLAFKDIHIAEDLKRIFKTDYFCISCITDQVTAELCGALKNIVAVGSGVINGLNLGNNTKAAVIRIGFMEMKNFIFQFFNDRNPNVDTFLESCGMADLITTCYGGRNTKIGHHLATTEKSVRELEKELLNGQSAQGPLTAAEVYKMLETHELLDKYPLLVAIHNICQRKLPPNKFIEYLKNHPLHE</sequence>
<dbReference type="FunFam" id="3.40.50.720:FF:000365">
    <property type="entry name" value="Glycerol-3-phosphate dehydrogenase [NAD(+)]"/>
    <property type="match status" value="1"/>
</dbReference>
<keyword evidence="13" id="KW-1185">Reference proteome</keyword>
<proteinExistence type="inferred from homology"/>
<evidence type="ECO:0000256" key="1">
    <source>
        <dbReference type="ARBA" id="ARBA00011009"/>
    </source>
</evidence>
<dbReference type="PRINTS" id="PR00077">
    <property type="entry name" value="GPDHDRGNASE"/>
</dbReference>
<comment type="catalytic activity">
    <reaction evidence="4 9">
        <text>sn-glycerol 3-phosphate + NAD(+) = dihydroxyacetone phosphate + NADH + H(+)</text>
        <dbReference type="Rhea" id="RHEA:11092"/>
        <dbReference type="ChEBI" id="CHEBI:15378"/>
        <dbReference type="ChEBI" id="CHEBI:57540"/>
        <dbReference type="ChEBI" id="CHEBI:57597"/>
        <dbReference type="ChEBI" id="CHEBI:57642"/>
        <dbReference type="ChEBI" id="CHEBI:57945"/>
        <dbReference type="EC" id="1.1.1.8"/>
    </reaction>
</comment>
<evidence type="ECO:0000256" key="7">
    <source>
        <dbReference type="PIRSR" id="PIRSR000114-3"/>
    </source>
</evidence>
<evidence type="ECO:0000256" key="3">
    <source>
        <dbReference type="ARBA" id="ARBA00023027"/>
    </source>
</evidence>
<evidence type="ECO:0000256" key="9">
    <source>
        <dbReference type="RuleBase" id="RU361243"/>
    </source>
</evidence>
<dbReference type="InterPro" id="IPR017751">
    <property type="entry name" value="G3P_DH_NAD-dep_euk"/>
</dbReference>
<dbReference type="InterPro" id="IPR036291">
    <property type="entry name" value="NAD(P)-bd_dom_sf"/>
</dbReference>
<feature type="binding site" evidence="6">
    <location>
        <position position="122"/>
    </location>
    <ligand>
        <name>substrate</name>
    </ligand>
</feature>
<accession>A0ABD2QFT7</accession>
<dbReference type="Gene3D" id="3.40.50.720">
    <property type="entry name" value="NAD(P)-binding Rossmann-like Domain"/>
    <property type="match status" value="1"/>
</dbReference>
<organism evidence="12 13">
    <name type="scientific">Cichlidogyrus casuarinus</name>
    <dbReference type="NCBI Taxonomy" id="1844966"/>
    <lineage>
        <taxon>Eukaryota</taxon>
        <taxon>Metazoa</taxon>
        <taxon>Spiralia</taxon>
        <taxon>Lophotrochozoa</taxon>
        <taxon>Platyhelminthes</taxon>
        <taxon>Monogenea</taxon>
        <taxon>Monopisthocotylea</taxon>
        <taxon>Dactylogyridea</taxon>
        <taxon>Ancyrocephalidae</taxon>
        <taxon>Cichlidogyrus</taxon>
    </lineage>
</organism>
<evidence type="ECO:0000313" key="13">
    <source>
        <dbReference type="Proteomes" id="UP001626550"/>
    </source>
</evidence>
<evidence type="ECO:0000256" key="6">
    <source>
        <dbReference type="PIRSR" id="PIRSR000114-2"/>
    </source>
</evidence>
<feature type="binding site" evidence="7">
    <location>
        <position position="156"/>
    </location>
    <ligand>
        <name>NAD(+)</name>
        <dbReference type="ChEBI" id="CHEBI:57540"/>
    </ligand>
</feature>
<feature type="binding site" evidence="7">
    <location>
        <begin position="13"/>
        <end position="18"/>
    </location>
    <ligand>
        <name>NAD(+)</name>
        <dbReference type="ChEBI" id="CHEBI:57540"/>
    </ligand>
</feature>
<dbReference type="PANTHER" id="PTHR11728">
    <property type="entry name" value="GLYCEROL-3-PHOSPHATE DEHYDROGENASE"/>
    <property type="match status" value="1"/>
</dbReference>
<gene>
    <name evidence="12" type="primary">GPD1L</name>
    <name evidence="12" type="ORF">Ciccas_002962</name>
</gene>
<dbReference type="InterPro" id="IPR011128">
    <property type="entry name" value="G3P_DH_NAD-dep_N"/>
</dbReference>
<dbReference type="SUPFAM" id="SSF48179">
    <property type="entry name" value="6-phosphogluconate dehydrogenase C-terminal domain-like"/>
    <property type="match status" value="1"/>
</dbReference>
<feature type="binding site" evidence="7">
    <location>
        <position position="99"/>
    </location>
    <ligand>
        <name>NAD(+)</name>
        <dbReference type="ChEBI" id="CHEBI:57540"/>
    </ligand>
</feature>
<dbReference type="NCBIfam" id="TIGR03376">
    <property type="entry name" value="glycerol3P_DH"/>
    <property type="match status" value="1"/>
</dbReference>
<feature type="domain" description="Glycerol-3-phosphate dehydrogenase NAD-dependent N-terminal" evidence="10">
    <location>
        <begin position="8"/>
        <end position="175"/>
    </location>
</feature>
<dbReference type="InterPro" id="IPR013328">
    <property type="entry name" value="6PGD_dom2"/>
</dbReference>
<dbReference type="SUPFAM" id="SSF51735">
    <property type="entry name" value="NAD(P)-binding Rossmann-fold domains"/>
    <property type="match status" value="1"/>
</dbReference>
<dbReference type="GO" id="GO:0051287">
    <property type="term" value="F:NAD binding"/>
    <property type="evidence" value="ECO:0007669"/>
    <property type="project" value="UniProtKB-UniRule"/>
</dbReference>
<dbReference type="PROSITE" id="PS00957">
    <property type="entry name" value="NAD_G3PDH"/>
    <property type="match status" value="1"/>
</dbReference>
<dbReference type="AlphaFoldDB" id="A0ABD2QFT7"/>
<dbReference type="InterPro" id="IPR006109">
    <property type="entry name" value="G3P_DH_NAD-dep_C"/>
</dbReference>
<evidence type="ECO:0000256" key="2">
    <source>
        <dbReference type="ARBA" id="ARBA00023002"/>
    </source>
</evidence>
<feature type="binding site" evidence="7">
    <location>
        <position position="302"/>
    </location>
    <ligand>
        <name>NAD(+)</name>
        <dbReference type="ChEBI" id="CHEBI:57540"/>
    </ligand>
</feature>
<dbReference type="Pfam" id="PF07479">
    <property type="entry name" value="NAD_Gly3P_dh_C"/>
    <property type="match status" value="1"/>
</dbReference>
<name>A0ABD2QFT7_9PLAT</name>
<dbReference type="GO" id="GO:0141152">
    <property type="term" value="F:glycerol-3-phosphate dehydrogenase (NAD+) activity"/>
    <property type="evidence" value="ECO:0007669"/>
    <property type="project" value="UniProtKB-UniRule"/>
</dbReference>
<dbReference type="Proteomes" id="UP001626550">
    <property type="component" value="Unassembled WGS sequence"/>
</dbReference>
<evidence type="ECO:0000259" key="11">
    <source>
        <dbReference type="Pfam" id="PF07479"/>
    </source>
</evidence>
<keyword evidence="2 8" id="KW-0560">Oxidoreductase</keyword>
<dbReference type="EC" id="1.1.1.8" evidence="9"/>
<evidence type="ECO:0000256" key="8">
    <source>
        <dbReference type="RuleBase" id="RU000437"/>
    </source>
</evidence>
<keyword evidence="3 7" id="KW-0520">NAD</keyword>
<feature type="binding site" evidence="6">
    <location>
        <begin position="273"/>
        <end position="274"/>
    </location>
    <ligand>
        <name>substrate</name>
    </ligand>
</feature>
<dbReference type="PANTHER" id="PTHR11728:SF8">
    <property type="entry name" value="GLYCEROL-3-PHOSPHATE DEHYDROGENASE [NAD(+)]-RELATED"/>
    <property type="match status" value="1"/>
</dbReference>
<evidence type="ECO:0000313" key="12">
    <source>
        <dbReference type="EMBL" id="KAL3318379.1"/>
    </source>
</evidence>
<comment type="similarity">
    <text evidence="1 8">Belongs to the NAD-dependent glycerol-3-phosphate dehydrogenase family.</text>
</comment>
<dbReference type="FunFam" id="1.10.1040.10:FF:000004">
    <property type="entry name" value="Glycerol-3-phosphate dehydrogenase [NAD(+)]"/>
    <property type="match status" value="1"/>
</dbReference>
<dbReference type="InterPro" id="IPR008927">
    <property type="entry name" value="6-PGluconate_DH-like_C_sf"/>
</dbReference>
<dbReference type="Pfam" id="PF01210">
    <property type="entry name" value="NAD_Gly3P_dh_N"/>
    <property type="match status" value="1"/>
</dbReference>